<dbReference type="EMBL" id="JACYTR010000006">
    <property type="protein sequence ID" value="MBD8525027.1"/>
    <property type="molecule type" value="Genomic_DNA"/>
</dbReference>
<organism evidence="3 4">
    <name type="scientific">Pseudomarimonas arenosa</name>
    <dbReference type="NCBI Taxonomy" id="2774145"/>
    <lineage>
        <taxon>Bacteria</taxon>
        <taxon>Pseudomonadati</taxon>
        <taxon>Pseudomonadota</taxon>
        <taxon>Gammaproteobacteria</taxon>
        <taxon>Lysobacterales</taxon>
        <taxon>Lysobacteraceae</taxon>
        <taxon>Pseudomarimonas</taxon>
    </lineage>
</organism>
<gene>
    <name evidence="3" type="ORF">IFO71_04660</name>
</gene>
<dbReference type="RefSeq" id="WP_192028375.1">
    <property type="nucleotide sequence ID" value="NZ_JACYTR010000006.1"/>
</dbReference>
<dbReference type="AlphaFoldDB" id="A0AAW3ZIQ9"/>
<feature type="region of interest" description="Disordered" evidence="1">
    <location>
        <begin position="27"/>
        <end position="46"/>
    </location>
</feature>
<accession>A0AAW3ZIQ9</accession>
<evidence type="ECO:0000259" key="2">
    <source>
        <dbReference type="Pfam" id="PF01882"/>
    </source>
</evidence>
<evidence type="ECO:0000313" key="4">
    <source>
        <dbReference type="Proteomes" id="UP000613768"/>
    </source>
</evidence>
<keyword evidence="4" id="KW-1185">Reference proteome</keyword>
<evidence type="ECO:0000256" key="1">
    <source>
        <dbReference type="SAM" id="MobiDB-lite"/>
    </source>
</evidence>
<evidence type="ECO:0000313" key="3">
    <source>
        <dbReference type="EMBL" id="MBD8525027.1"/>
    </source>
</evidence>
<dbReference type="PANTHER" id="PTHR33608:SF12">
    <property type="entry name" value="DUF58 DOMAIN-CONTAINING PROTEIN"/>
    <property type="match status" value="1"/>
</dbReference>
<dbReference type="Pfam" id="PF01882">
    <property type="entry name" value="DUF58"/>
    <property type="match status" value="1"/>
</dbReference>
<dbReference type="PANTHER" id="PTHR33608">
    <property type="entry name" value="BLL2464 PROTEIN"/>
    <property type="match status" value="1"/>
</dbReference>
<dbReference type="Proteomes" id="UP000613768">
    <property type="component" value="Unassembled WGS sequence"/>
</dbReference>
<name>A0AAW3ZIQ9_9GAMM</name>
<protein>
    <submittedName>
        <fullName evidence="3">DUF58 domain-containing protein</fullName>
    </submittedName>
</protein>
<dbReference type="InterPro" id="IPR002881">
    <property type="entry name" value="DUF58"/>
</dbReference>
<feature type="domain" description="DUF58" evidence="2">
    <location>
        <begin position="52"/>
        <end position="240"/>
    </location>
</feature>
<sequence length="298" mass="32688">MEEHPLQASLAELIALRSSAGQLLRHSRRSSRHLQSGGLHTPFRGRGMEYAESRPYALGDDARHIDWRVSARSGQLHSKLFHPERDRISAVVIESSAAMRFATRGALKLVQAARLASLFVWHAVVQGDRVTVAGFPHALAAQRPTGGERGALRVLHALVECQGRDRQLPTTDDIGLSAALRQLDNQLRTGAHLLLLLDARSLDESAVQRLRGLVRRHDVLACILMDPLEIEALPPGRYPVSLPGSTTLDDARRLQQEAMTRGQQALQELRQLGIRTCAVRTDQPPVEALAGLLSGRSG</sequence>
<comment type="caution">
    <text evidence="3">The sequence shown here is derived from an EMBL/GenBank/DDBJ whole genome shotgun (WGS) entry which is preliminary data.</text>
</comment>
<proteinExistence type="predicted"/>
<reference evidence="3 4" key="1">
    <citation type="submission" date="2020-09" db="EMBL/GenBank/DDBJ databases">
        <title>Pseudoxanthomonas sp. CAU 1598 isolated from sand of Yaerae Beach.</title>
        <authorList>
            <person name="Kim W."/>
        </authorList>
    </citation>
    <scope>NUCLEOTIDE SEQUENCE [LARGE SCALE GENOMIC DNA]</scope>
    <source>
        <strain evidence="3 4">CAU 1598</strain>
    </source>
</reference>